<dbReference type="InterPro" id="IPR058625">
    <property type="entry name" value="MdtA-like_BSH"/>
</dbReference>
<evidence type="ECO:0000256" key="4">
    <source>
        <dbReference type="ARBA" id="ARBA00023136"/>
    </source>
</evidence>
<gene>
    <name evidence="9" type="ORF">DBV39_00995</name>
</gene>
<name>A0A2R4XFE6_9BURK</name>
<evidence type="ECO:0000256" key="6">
    <source>
        <dbReference type="SAM" id="Phobius"/>
    </source>
</evidence>
<dbReference type="InterPro" id="IPR058982">
    <property type="entry name" value="Beta-barrel_AprE"/>
</dbReference>
<evidence type="ECO:0000313" key="9">
    <source>
        <dbReference type="EMBL" id="AWB32525.1"/>
    </source>
</evidence>
<feature type="domain" description="Multidrug resistance protein MdtA-like barrel-sandwich hybrid" evidence="7">
    <location>
        <begin position="78"/>
        <end position="282"/>
    </location>
</feature>
<dbReference type="Gene3D" id="2.40.50.100">
    <property type="match status" value="1"/>
</dbReference>
<keyword evidence="4 6" id="KW-0472">Membrane</keyword>
<dbReference type="Pfam" id="PF25917">
    <property type="entry name" value="BSH_RND"/>
    <property type="match status" value="1"/>
</dbReference>
<evidence type="ECO:0000256" key="3">
    <source>
        <dbReference type="ARBA" id="ARBA00022989"/>
    </source>
</evidence>
<feature type="coiled-coil region" evidence="5">
    <location>
        <begin position="153"/>
        <end position="218"/>
    </location>
</feature>
<evidence type="ECO:0000313" key="10">
    <source>
        <dbReference type="Proteomes" id="UP000244571"/>
    </source>
</evidence>
<evidence type="ECO:0000256" key="2">
    <source>
        <dbReference type="ARBA" id="ARBA00022692"/>
    </source>
</evidence>
<dbReference type="Proteomes" id="UP000244571">
    <property type="component" value="Chromosome"/>
</dbReference>
<dbReference type="AlphaFoldDB" id="A0A2R4XFE6"/>
<evidence type="ECO:0000259" key="8">
    <source>
        <dbReference type="Pfam" id="PF26002"/>
    </source>
</evidence>
<proteinExistence type="predicted"/>
<evidence type="ECO:0000256" key="5">
    <source>
        <dbReference type="SAM" id="Coils"/>
    </source>
</evidence>
<dbReference type="PANTHER" id="PTHR30386:SF26">
    <property type="entry name" value="TRANSPORT PROTEIN COMB"/>
    <property type="match status" value="1"/>
</dbReference>
<keyword evidence="2 6" id="KW-0812">Transmembrane</keyword>
<dbReference type="InterPro" id="IPR050739">
    <property type="entry name" value="MFP"/>
</dbReference>
<evidence type="ECO:0000256" key="1">
    <source>
        <dbReference type="ARBA" id="ARBA00004167"/>
    </source>
</evidence>
<dbReference type="EMBL" id="CP028901">
    <property type="protein sequence ID" value="AWB32525.1"/>
    <property type="molecule type" value="Genomic_DNA"/>
</dbReference>
<dbReference type="PANTHER" id="PTHR30386">
    <property type="entry name" value="MEMBRANE FUSION SUBUNIT OF EMRAB-TOLC MULTIDRUG EFFLUX PUMP"/>
    <property type="match status" value="1"/>
</dbReference>
<dbReference type="Pfam" id="PF26002">
    <property type="entry name" value="Beta-barrel_AprE"/>
    <property type="match status" value="1"/>
</dbReference>
<protein>
    <submittedName>
        <fullName evidence="9">Hemolysin secretion protein D</fullName>
    </submittedName>
</protein>
<keyword evidence="3 6" id="KW-1133">Transmembrane helix</keyword>
<dbReference type="Gene3D" id="2.40.30.170">
    <property type="match status" value="1"/>
</dbReference>
<keyword evidence="5" id="KW-0175">Coiled coil</keyword>
<feature type="domain" description="AprE-like beta-barrel" evidence="8">
    <location>
        <begin position="289"/>
        <end position="391"/>
    </location>
</feature>
<organism evidence="9 10">
    <name type="scientific">Orrella marina</name>
    <dbReference type="NCBI Taxonomy" id="2163011"/>
    <lineage>
        <taxon>Bacteria</taxon>
        <taxon>Pseudomonadati</taxon>
        <taxon>Pseudomonadota</taxon>
        <taxon>Betaproteobacteria</taxon>
        <taxon>Burkholderiales</taxon>
        <taxon>Alcaligenaceae</taxon>
        <taxon>Orrella</taxon>
    </lineage>
</organism>
<reference evidence="9 10" key="1">
    <citation type="submission" date="2018-04" db="EMBL/GenBank/DDBJ databases">
        <title>Bordetella sp. HZ20 isolated from seawater.</title>
        <authorList>
            <person name="Sun C."/>
        </authorList>
    </citation>
    <scope>NUCLEOTIDE SEQUENCE [LARGE SCALE GENOMIC DNA]</scope>
    <source>
        <strain evidence="9 10">HZ20</strain>
    </source>
</reference>
<accession>A0A2R4XFE6</accession>
<dbReference type="GO" id="GO:0016020">
    <property type="term" value="C:membrane"/>
    <property type="evidence" value="ECO:0007669"/>
    <property type="project" value="UniProtKB-SubCell"/>
</dbReference>
<feature type="transmembrane region" description="Helical" evidence="6">
    <location>
        <begin position="33"/>
        <end position="51"/>
    </location>
</feature>
<dbReference type="PRINTS" id="PR01490">
    <property type="entry name" value="RTXTOXIND"/>
</dbReference>
<keyword evidence="10" id="KW-1185">Reference proteome</keyword>
<sequence>MQANGRHSSASQEDAFVYTGTDGDEGVGRWGRYLVYLVSLMLVLAFAWAAYFELDEVTVASGKVIPSSRSQVVEVLEAGILRKINVEEGQHVKQGDVLLELDDSRVGPLYRESTQRWRSLLAQEARLRAQAFGLELEFPETVQEDKSLVQREKQAYNTRRTALEDQLQALENSRVVLQREIDLISPLVKQGVISEVEVLRLRREESTLQRQVAELKANYLAEASSELVRVDSELKQVSEILLAHQEAFKRATVVSPADGIVKDIRFHTIGAVVDSGATIMEIVPVNDEMLVEAYILPSEVAYVDVGQPARVKLSAFDSRRFGELDGIVKLISPDIVMEESQMASSSLSSSVNFEPGHYKILVQITNPGIERAGMRMVPQPGMTATVDILTGQKTVLEYIFRPLENVREALRER</sequence>
<dbReference type="KEGG" id="boz:DBV39_00995"/>
<evidence type="ECO:0000259" key="7">
    <source>
        <dbReference type="Pfam" id="PF25917"/>
    </source>
</evidence>
<comment type="subcellular location">
    <subcellularLocation>
        <location evidence="1">Membrane</location>
        <topology evidence="1">Single-pass membrane protein</topology>
    </subcellularLocation>
</comment>